<dbReference type="FunFam" id="3.30.70.330:FF:000182">
    <property type="entry name" value="RNA-binding motif protein 28"/>
    <property type="match status" value="1"/>
</dbReference>
<dbReference type="GO" id="GO:0005730">
    <property type="term" value="C:nucleolus"/>
    <property type="evidence" value="ECO:0007669"/>
    <property type="project" value="TreeGrafter"/>
</dbReference>
<dbReference type="Pfam" id="PF00076">
    <property type="entry name" value="RRM_1"/>
    <property type="match status" value="4"/>
</dbReference>
<dbReference type="PROSITE" id="PS50102">
    <property type="entry name" value="RRM"/>
    <property type="match status" value="5"/>
</dbReference>
<dbReference type="InterPro" id="IPR003954">
    <property type="entry name" value="RRM_euk-type"/>
</dbReference>
<dbReference type="OrthoDB" id="3945418at2759"/>
<feature type="compositionally biased region" description="Acidic residues" evidence="6">
    <location>
        <begin position="393"/>
        <end position="444"/>
    </location>
</feature>
<evidence type="ECO:0000256" key="2">
    <source>
        <dbReference type="ARBA" id="ARBA00022737"/>
    </source>
</evidence>
<evidence type="ECO:0000256" key="5">
    <source>
        <dbReference type="PROSITE-ProRule" id="PRU00176"/>
    </source>
</evidence>
<feature type="domain" description="RRM" evidence="7">
    <location>
        <begin position="191"/>
        <end position="267"/>
    </location>
</feature>
<feature type="compositionally biased region" description="Basic and acidic residues" evidence="6">
    <location>
        <begin position="925"/>
        <end position="938"/>
    </location>
</feature>
<dbReference type="PANTHER" id="PTHR48039:SF5">
    <property type="entry name" value="RNA-BINDING PROTEIN 28"/>
    <property type="match status" value="1"/>
</dbReference>
<keyword evidence="4" id="KW-0539">Nucleus</keyword>
<name>A0A7M5UTE8_9CNID</name>
<proteinExistence type="predicted"/>
<keyword evidence="9" id="KW-1185">Reference proteome</keyword>
<dbReference type="GO" id="GO:0003729">
    <property type="term" value="F:mRNA binding"/>
    <property type="evidence" value="ECO:0007669"/>
    <property type="project" value="TreeGrafter"/>
</dbReference>
<dbReference type="InterPro" id="IPR051945">
    <property type="entry name" value="RRM_MRD1_RNA_proc_ribogen"/>
</dbReference>
<dbReference type="SMART" id="SM00361">
    <property type="entry name" value="RRM_1"/>
    <property type="match status" value="2"/>
</dbReference>
<dbReference type="Proteomes" id="UP000594262">
    <property type="component" value="Unplaced"/>
</dbReference>
<feature type="compositionally biased region" description="Basic and acidic residues" evidence="6">
    <location>
        <begin position="951"/>
        <end position="962"/>
    </location>
</feature>
<feature type="compositionally biased region" description="Acidic residues" evidence="6">
    <location>
        <begin position="452"/>
        <end position="487"/>
    </location>
</feature>
<evidence type="ECO:0000256" key="4">
    <source>
        <dbReference type="ARBA" id="ARBA00023242"/>
    </source>
</evidence>
<feature type="compositionally biased region" description="Basic and acidic residues" evidence="6">
    <location>
        <begin position="160"/>
        <end position="178"/>
    </location>
</feature>
<evidence type="ECO:0000256" key="6">
    <source>
        <dbReference type="SAM" id="MobiDB-lite"/>
    </source>
</evidence>
<evidence type="ECO:0000259" key="7">
    <source>
        <dbReference type="PROSITE" id="PS50102"/>
    </source>
</evidence>
<feature type="region of interest" description="Disordered" evidence="6">
    <location>
        <begin position="94"/>
        <end position="186"/>
    </location>
</feature>
<protein>
    <recommendedName>
        <fullName evidence="7">RRM domain-containing protein</fullName>
    </recommendedName>
</protein>
<dbReference type="SUPFAM" id="SSF54928">
    <property type="entry name" value="RNA-binding domain, RBD"/>
    <property type="match status" value="4"/>
</dbReference>
<dbReference type="RefSeq" id="XP_066923614.1">
    <property type="nucleotide sequence ID" value="XM_067067513.1"/>
</dbReference>
<feature type="compositionally biased region" description="Basic and acidic residues" evidence="6">
    <location>
        <begin position="783"/>
        <end position="804"/>
    </location>
</feature>
<feature type="compositionally biased region" description="Polar residues" evidence="6">
    <location>
        <begin position="843"/>
        <end position="852"/>
    </location>
</feature>
<keyword evidence="3 5" id="KW-0694">RNA-binding</keyword>
<evidence type="ECO:0000313" key="8">
    <source>
        <dbReference type="EnsemblMetazoa" id="CLYHEMP003901.1"/>
    </source>
</evidence>
<feature type="compositionally biased region" description="Basic and acidic residues" evidence="6">
    <location>
        <begin position="125"/>
        <end position="152"/>
    </location>
</feature>
<feature type="domain" description="RRM" evidence="7">
    <location>
        <begin position="504"/>
        <end position="589"/>
    </location>
</feature>
<dbReference type="InterPro" id="IPR035979">
    <property type="entry name" value="RBD_domain_sf"/>
</dbReference>
<dbReference type="EnsemblMetazoa" id="CLYHEMT003901.1">
    <property type="protein sequence ID" value="CLYHEMP003901.1"/>
    <property type="gene ID" value="CLYHEMG003901"/>
</dbReference>
<dbReference type="GeneID" id="136810926"/>
<dbReference type="PANTHER" id="PTHR48039">
    <property type="entry name" value="RNA-BINDING MOTIF PROTEIN 14B"/>
    <property type="match status" value="1"/>
</dbReference>
<dbReference type="CDD" id="cd00590">
    <property type="entry name" value="RRM_SF"/>
    <property type="match status" value="1"/>
</dbReference>
<dbReference type="CDD" id="cd12415">
    <property type="entry name" value="RRM3_RBM28_like"/>
    <property type="match status" value="1"/>
</dbReference>
<feature type="domain" description="RRM" evidence="7">
    <location>
        <begin position="15"/>
        <end position="92"/>
    </location>
</feature>
<dbReference type="Gene3D" id="3.30.70.330">
    <property type="match status" value="5"/>
</dbReference>
<feature type="region of interest" description="Disordered" evidence="6">
    <location>
        <begin position="770"/>
        <end position="962"/>
    </location>
</feature>
<feature type="domain" description="RRM" evidence="7">
    <location>
        <begin position="659"/>
        <end position="751"/>
    </location>
</feature>
<evidence type="ECO:0000313" key="9">
    <source>
        <dbReference type="Proteomes" id="UP000594262"/>
    </source>
</evidence>
<feature type="compositionally biased region" description="Basic and acidic residues" evidence="6">
    <location>
        <begin position="881"/>
        <end position="890"/>
    </location>
</feature>
<dbReference type="AlphaFoldDB" id="A0A7M5UTE8"/>
<reference evidence="8" key="1">
    <citation type="submission" date="2021-01" db="UniProtKB">
        <authorList>
            <consortium name="EnsemblMetazoa"/>
        </authorList>
    </citation>
    <scope>IDENTIFICATION</scope>
</reference>
<dbReference type="CDD" id="cd12416">
    <property type="entry name" value="RRM4_RBM28_like"/>
    <property type="match status" value="1"/>
</dbReference>
<dbReference type="InterPro" id="IPR012677">
    <property type="entry name" value="Nucleotide-bd_a/b_plait_sf"/>
</dbReference>
<sequence length="962" mass="110643">MAKGKHEGENPAPRKTIFVRNLPFTTTNKELEELFSNDAPVKQAFVVKDKDNRTKCRGFGYVQFVVQEDADKAVATSKTVANRKLLICYANKKPKHEKRKKEQAAAAEKEGGEKDDVNEKEEETDTKKQTVDQQKEKSTKDKKKPKEVEKAKGSQNTEKAQNDEKEVKKNEKPTEKYTKPSVTDSKTELQRTIVLTGLTDKVKRKAFRVLCESFGEVENIVFPVPERTQVTAFVRFKDYKATIRALQKIPGKKVKKSHSLSAVLLTKEGKFPKKKTLDKSRLIVRNLSFKVELDELKECFSKFGKVLDVNIPTKTVNNKEVKIGCGFVQFENPSQGLAALEAMNMKEINGRAVIVDWAVKKDAYEKDKDSKAINDEPKQEKTDKKGKKVKEEEMSEDEDADDVEEEEEKDEEDAEDLSDEEADDDELSVDEEVEEEEASENEDSGVEKDEPMSEDEEGSDIDEEDELEEMSEDEGEEESDEDDEEDEAKQARIKEKMRDAKEGKTVFIRNMSYNTDDEGLMEEFEKFGEIDYCKIVMDRETGHSKGCAFLKFKEKDAADECIKEMEKLQDQQKNLVVDGRSIVVSKAVTKGKMGELERQKAAEKQETDKRNLYLAYEGVITRKTPGAEDLPEAYMKLREKTLAEKKKKLTNPQYFISRTRLCVRNIPLNLSSDELKTELKKFSELKEMKIFDAKIMRSKDRKDGQGAFRSMGYGFLDIDTHENALKLLRAVNNNPDIFGENRRPIVEFSVENTKALKILDLKKQKLEQMKAEKENNETDGMSEEQKKDFDLEKHREYKSKATDKRQKRKLRYQRRRKEKQRLRTEAETNGQTPEGKTQKVESKPQNSQGNRNEASTKKSKKSKPEGGKAKKQIEDSQPEAKQQKTQEETPRKRKKTKENESAVNIEENSGENATKRSRKSNTLSKQKEESKFNDLVERHKNKLNNVLSGKSEQKKSGDRWFE</sequence>
<evidence type="ECO:0000256" key="1">
    <source>
        <dbReference type="ARBA" id="ARBA00004123"/>
    </source>
</evidence>
<feature type="region of interest" description="Disordered" evidence="6">
    <location>
        <begin position="367"/>
        <end position="497"/>
    </location>
</feature>
<organism evidence="8 9">
    <name type="scientific">Clytia hemisphaerica</name>
    <dbReference type="NCBI Taxonomy" id="252671"/>
    <lineage>
        <taxon>Eukaryota</taxon>
        <taxon>Metazoa</taxon>
        <taxon>Cnidaria</taxon>
        <taxon>Hydrozoa</taxon>
        <taxon>Hydroidolina</taxon>
        <taxon>Leptothecata</taxon>
        <taxon>Obeliida</taxon>
        <taxon>Clytiidae</taxon>
        <taxon>Clytia</taxon>
    </lineage>
</organism>
<comment type="subcellular location">
    <subcellularLocation>
        <location evidence="1">Nucleus</location>
    </subcellularLocation>
</comment>
<keyword evidence="2" id="KW-0677">Repeat</keyword>
<dbReference type="InterPro" id="IPR000504">
    <property type="entry name" value="RRM_dom"/>
</dbReference>
<feature type="compositionally biased region" description="Basic and acidic residues" evidence="6">
    <location>
        <begin position="367"/>
        <end position="383"/>
    </location>
</feature>
<feature type="domain" description="RRM" evidence="7">
    <location>
        <begin position="280"/>
        <end position="360"/>
    </location>
</feature>
<feature type="compositionally biased region" description="Basic and acidic residues" evidence="6">
    <location>
        <begin position="488"/>
        <end position="497"/>
    </location>
</feature>
<feature type="compositionally biased region" description="Basic residues" evidence="6">
    <location>
        <begin position="805"/>
        <end position="820"/>
    </location>
</feature>
<feature type="compositionally biased region" description="Basic and acidic residues" evidence="6">
    <location>
        <begin position="862"/>
        <end position="874"/>
    </location>
</feature>
<evidence type="ECO:0000256" key="3">
    <source>
        <dbReference type="ARBA" id="ARBA00022884"/>
    </source>
</evidence>
<accession>A0A7M5UTE8</accession>
<feature type="compositionally biased region" description="Basic and acidic residues" evidence="6">
    <location>
        <begin position="100"/>
        <end position="117"/>
    </location>
</feature>
<dbReference type="SMART" id="SM00360">
    <property type="entry name" value="RRM"/>
    <property type="match status" value="5"/>
</dbReference>